<accession>A0A2T0W946</accession>
<dbReference type="RefSeq" id="WP_106191632.1">
    <property type="nucleotide sequence ID" value="NZ_PVTO01000005.1"/>
</dbReference>
<dbReference type="Pfam" id="PF23981">
    <property type="entry name" value="DUF7305"/>
    <property type="match status" value="1"/>
</dbReference>
<dbReference type="EMBL" id="PVTO01000005">
    <property type="protein sequence ID" value="PRY83230.1"/>
    <property type="molecule type" value="Genomic_DNA"/>
</dbReference>
<comment type="caution">
    <text evidence="2">The sequence shown here is derived from an EMBL/GenBank/DDBJ whole genome shotgun (WGS) entry which is preliminary data.</text>
</comment>
<evidence type="ECO:0000313" key="2">
    <source>
        <dbReference type="EMBL" id="PRY83230.1"/>
    </source>
</evidence>
<reference evidence="2 3" key="1">
    <citation type="submission" date="2018-03" db="EMBL/GenBank/DDBJ databases">
        <title>Genomic Encyclopedia of Archaeal and Bacterial Type Strains, Phase II (KMG-II): from individual species to whole genera.</title>
        <authorList>
            <person name="Goeker M."/>
        </authorList>
    </citation>
    <scope>NUCLEOTIDE SEQUENCE [LARGE SCALE GENOMIC DNA]</scope>
    <source>
        <strain evidence="2 3">DSM 13175</strain>
    </source>
</reference>
<dbReference type="OrthoDB" id="2163447at2"/>
<dbReference type="Proteomes" id="UP000238205">
    <property type="component" value="Unassembled WGS sequence"/>
</dbReference>
<proteinExistence type="predicted"/>
<gene>
    <name evidence="2" type="ORF">CLV38_1059</name>
</gene>
<keyword evidence="3" id="KW-1185">Reference proteome</keyword>
<name>A0A2T0W946_9LACT</name>
<dbReference type="AlphaFoldDB" id="A0A2T0W946"/>
<dbReference type="InterPro" id="IPR055729">
    <property type="entry name" value="DUF7305"/>
</dbReference>
<feature type="domain" description="DUF7305" evidence="1">
    <location>
        <begin position="310"/>
        <end position="420"/>
    </location>
</feature>
<organism evidence="2 3">
    <name type="scientific">Alkalibacterium olivapovliticus</name>
    <dbReference type="NCBI Taxonomy" id="99907"/>
    <lineage>
        <taxon>Bacteria</taxon>
        <taxon>Bacillati</taxon>
        <taxon>Bacillota</taxon>
        <taxon>Bacilli</taxon>
        <taxon>Lactobacillales</taxon>
        <taxon>Carnobacteriaceae</taxon>
        <taxon>Alkalibacterium</taxon>
    </lineage>
</organism>
<evidence type="ECO:0000259" key="1">
    <source>
        <dbReference type="Pfam" id="PF23981"/>
    </source>
</evidence>
<evidence type="ECO:0000313" key="3">
    <source>
        <dbReference type="Proteomes" id="UP000238205"/>
    </source>
</evidence>
<protein>
    <recommendedName>
        <fullName evidence="1">DUF7305 domain-containing protein</fullName>
    </recommendedName>
</protein>
<sequence>MKHTQIYFFQNEEGSGLILALMTLLVLSVLGASLGAITIGGFRLSSVNRDTTSAYYIAEAGINQTYEEMKSIVLSAYDDSSNQASFFQKIDSTSSSINGKTIDGFSNQFGDSPKAVVSIKVEPGENSNTKTYTLISEGKVDNKNRVVEKMFDVTWVEKTTLGGLPALPANASLIVNSDISFTNGNIIGDIYLKSNQPGSFTISNSGTVTSNSSNIFVPIVNDSIYKSISGDTIIQGFKNRTRVDSVTNDWSAYNKAIENIAVPPISNFSPIENRTVNRDSNRHDVQRNNSVFVNNYLVADYTMDLTKDIYIDTVNISSNYKLNLKTNNKTINIIVKDLNISQGSINITDQGQINFYVTNSITLGGGSTINSGGKLSQMNMFYFGNSKVSLSGSQAINGSLFNDRAELELTASGNITGSIFSRASAPITISGGSSNNILLYAPNATVNAPNGKITGVVLANKFNISGGATIEYKPYELNDFPFLNHSVKEDTSSPEDVIKANPIIERR</sequence>